<evidence type="ECO:0000313" key="3">
    <source>
        <dbReference type="Proteomes" id="UP001575181"/>
    </source>
</evidence>
<keyword evidence="3" id="KW-1185">Reference proteome</keyword>
<gene>
    <name evidence="2" type="ORF">ACERLL_10350</name>
</gene>
<dbReference type="Pfam" id="PF09694">
    <property type="entry name" value="Gcw_chp"/>
    <property type="match status" value="1"/>
</dbReference>
<proteinExistence type="predicted"/>
<dbReference type="InterPro" id="IPR010239">
    <property type="entry name" value="CHP02001"/>
</dbReference>
<name>A0ABV4TYI5_9GAMM</name>
<organism evidence="2 3">
    <name type="scientific">Thiohalorhabdus methylotrophus</name>
    <dbReference type="NCBI Taxonomy" id="3242694"/>
    <lineage>
        <taxon>Bacteria</taxon>
        <taxon>Pseudomonadati</taxon>
        <taxon>Pseudomonadota</taxon>
        <taxon>Gammaproteobacteria</taxon>
        <taxon>Thiohalorhabdales</taxon>
        <taxon>Thiohalorhabdaceae</taxon>
        <taxon>Thiohalorhabdus</taxon>
    </lineage>
</organism>
<keyword evidence="1" id="KW-0732">Signal</keyword>
<feature type="chain" id="PRO_5045847681" evidence="1">
    <location>
        <begin position="23"/>
        <end position="249"/>
    </location>
</feature>
<dbReference type="Proteomes" id="UP001575181">
    <property type="component" value="Unassembled WGS sequence"/>
</dbReference>
<protein>
    <submittedName>
        <fullName evidence="2">TorF family putative porin</fullName>
    </submittedName>
</protein>
<reference evidence="2 3" key="1">
    <citation type="submission" date="2024-08" db="EMBL/GenBank/DDBJ databases">
        <title>Whole-genome sequencing of halo(alkali)philic microorganisms from hypersaline lakes.</title>
        <authorList>
            <person name="Sorokin D.Y."/>
            <person name="Merkel A.Y."/>
            <person name="Messina E."/>
            <person name="Yakimov M."/>
        </authorList>
    </citation>
    <scope>NUCLEOTIDE SEQUENCE [LARGE SCALE GENOMIC DNA]</scope>
    <source>
        <strain evidence="2 3">Cl-TMA</strain>
    </source>
</reference>
<evidence type="ECO:0000256" key="1">
    <source>
        <dbReference type="SAM" id="SignalP"/>
    </source>
</evidence>
<evidence type="ECO:0000313" key="2">
    <source>
        <dbReference type="EMBL" id="MFA9461226.1"/>
    </source>
</evidence>
<feature type="signal peptide" evidence="1">
    <location>
        <begin position="1"/>
        <end position="22"/>
    </location>
</feature>
<dbReference type="NCBIfam" id="TIGR02001">
    <property type="entry name" value="gcw_chp"/>
    <property type="match status" value="1"/>
</dbReference>
<dbReference type="RefSeq" id="WP_373656011.1">
    <property type="nucleotide sequence ID" value="NZ_JBGUAW010000006.1"/>
</dbReference>
<sequence>MKKIVTASVCTGLLAMSGAATAGMSSTVTFATDYMFRGGSQTGNKPALQGGLTYSHASGAYVGIWASSVNFDRVASGGDGFRMREETSTEADWYVGYANSYEGLGFNIMYYSFNYPGWEDLGFDEVWGNVNYTFGPVNAKAAVRQSTNDFFGFPSYGEATAYEGILSGDLGAGFSASATYGVQEFDGSVEDYNYYDVGVSKDFIGLTWDVRYHDTDISDDDAAPAYQEKNADGRFVFSVTRSSNWDVPF</sequence>
<accession>A0ABV4TYI5</accession>
<comment type="caution">
    <text evidence="2">The sequence shown here is derived from an EMBL/GenBank/DDBJ whole genome shotgun (WGS) entry which is preliminary data.</text>
</comment>
<dbReference type="EMBL" id="JBGUAW010000006">
    <property type="protein sequence ID" value="MFA9461226.1"/>
    <property type="molecule type" value="Genomic_DNA"/>
</dbReference>